<dbReference type="PATRIC" id="fig|997876.3.peg.2901"/>
<comment type="caution">
    <text evidence="2">The sequence shown here is derived from an EMBL/GenBank/DDBJ whole genome shotgun (WGS) entry which is preliminary data.</text>
</comment>
<accession>I9QS77</accession>
<organism evidence="2 3">
    <name type="scientific">Phocaeicola dorei CL02T12C06</name>
    <dbReference type="NCBI Taxonomy" id="997876"/>
    <lineage>
        <taxon>Bacteria</taxon>
        <taxon>Pseudomonadati</taxon>
        <taxon>Bacteroidota</taxon>
        <taxon>Bacteroidia</taxon>
        <taxon>Bacteroidales</taxon>
        <taxon>Bacteroidaceae</taxon>
        <taxon>Phocaeicola</taxon>
    </lineage>
</organism>
<dbReference type="Proteomes" id="UP000005974">
    <property type="component" value="Unassembled WGS sequence"/>
</dbReference>
<dbReference type="RefSeq" id="WP_007846700.1">
    <property type="nucleotide sequence ID" value="NZ_JH724134.1"/>
</dbReference>
<dbReference type="InterPro" id="IPR007345">
    <property type="entry name" value="Polysacch_pyruvyl_Trfase"/>
</dbReference>
<dbReference type="AlphaFoldDB" id="I9QS77"/>
<evidence type="ECO:0000313" key="2">
    <source>
        <dbReference type="EMBL" id="EIY32278.1"/>
    </source>
</evidence>
<dbReference type="Pfam" id="PF04230">
    <property type="entry name" value="PS_pyruv_trans"/>
    <property type="match status" value="1"/>
</dbReference>
<evidence type="ECO:0000313" key="3">
    <source>
        <dbReference type="Proteomes" id="UP000005974"/>
    </source>
</evidence>
<sequence>MKKVGIITFHASYNYGSMLQAYALQQTILKLGYACEIINFRSVVQKKQFKPIFMVGTLYGRLVRFIIQSTYVCGILKKQRLFEQFLQHELVLSDKEYATLEDLGNADFNYDYYISGSDQIWNVYCNDFNYAYFLPFVKSGKRIAYAPSMGSGLSIKTCDKIGLIQELLVKYDVIGMRETIGARYIEKITSKQVATVLDPTLLFKPEDYDTLIDKKPLIKGDYVFIYSPNYNEKVNEMAAALGDKYNKQVVISQGLVSKEAMLKWGKKFKIYPAAGPKEFLNLCKYASIVCCDSFHAVVFSILFKKCFFTLNGMKDNRISNLLERLHLQDRSFSLSDTYLDAPLQIDFTETFNLLETERRESLNWLKQSLEK</sequence>
<name>I9QS77_9BACT</name>
<reference evidence="2 3" key="1">
    <citation type="submission" date="2012-02" db="EMBL/GenBank/DDBJ databases">
        <title>The Genome Sequence of Bacteroides dorei CL02T12C06.</title>
        <authorList>
            <consortium name="The Broad Institute Genome Sequencing Platform"/>
            <person name="Earl A."/>
            <person name="Ward D."/>
            <person name="Feldgarden M."/>
            <person name="Gevers D."/>
            <person name="Zitomersky N.L."/>
            <person name="Coyne M.J."/>
            <person name="Comstock L.E."/>
            <person name="Young S.K."/>
            <person name="Zeng Q."/>
            <person name="Gargeya S."/>
            <person name="Fitzgerald M."/>
            <person name="Haas B."/>
            <person name="Abouelleil A."/>
            <person name="Alvarado L."/>
            <person name="Arachchi H.M."/>
            <person name="Berlin A."/>
            <person name="Chapman S.B."/>
            <person name="Gearin G."/>
            <person name="Goldberg J."/>
            <person name="Griggs A."/>
            <person name="Gujja S."/>
            <person name="Hansen M."/>
            <person name="Heiman D."/>
            <person name="Howarth C."/>
            <person name="Larimer J."/>
            <person name="Lui A."/>
            <person name="MacDonald P.J.P."/>
            <person name="McCowen C."/>
            <person name="Montmayeur A."/>
            <person name="Murphy C."/>
            <person name="Neiman D."/>
            <person name="Pearson M."/>
            <person name="Priest M."/>
            <person name="Roberts A."/>
            <person name="Saif S."/>
            <person name="Shea T."/>
            <person name="Sisk P."/>
            <person name="Stolte C."/>
            <person name="Sykes S."/>
            <person name="Wortman J."/>
            <person name="Nusbaum C."/>
            <person name="Birren B."/>
        </authorList>
    </citation>
    <scope>NUCLEOTIDE SEQUENCE [LARGE SCALE GENOMIC DNA]</scope>
    <source>
        <strain evidence="2 3">CL02T12C06</strain>
    </source>
</reference>
<gene>
    <name evidence="2" type="ORF">HMPREF1064_02821</name>
</gene>
<dbReference type="HOGENOM" id="CLU_025617_1_0_10"/>
<evidence type="ECO:0000259" key="1">
    <source>
        <dbReference type="Pfam" id="PF04230"/>
    </source>
</evidence>
<dbReference type="OrthoDB" id="9799278at2"/>
<dbReference type="EMBL" id="AGXJ01000051">
    <property type="protein sequence ID" value="EIY32278.1"/>
    <property type="molecule type" value="Genomic_DNA"/>
</dbReference>
<feature type="domain" description="Polysaccharide pyruvyl transferase" evidence="1">
    <location>
        <begin position="14"/>
        <end position="310"/>
    </location>
</feature>
<protein>
    <recommendedName>
        <fullName evidence="1">Polysaccharide pyruvyl transferase domain-containing protein</fullName>
    </recommendedName>
</protein>
<keyword evidence="3" id="KW-1185">Reference proteome</keyword>
<proteinExistence type="predicted"/>